<proteinExistence type="predicted"/>
<feature type="compositionally biased region" description="Polar residues" evidence="1">
    <location>
        <begin position="222"/>
        <end position="239"/>
    </location>
</feature>
<keyword evidence="4" id="KW-1185">Reference proteome</keyword>
<evidence type="ECO:0000256" key="1">
    <source>
        <dbReference type="SAM" id="MobiDB-lite"/>
    </source>
</evidence>
<feature type="compositionally biased region" description="Low complexity" evidence="1">
    <location>
        <begin position="54"/>
        <end position="68"/>
    </location>
</feature>
<feature type="region of interest" description="Disordered" evidence="1">
    <location>
        <begin position="300"/>
        <end position="355"/>
    </location>
</feature>
<feature type="compositionally biased region" description="Polar residues" evidence="1">
    <location>
        <begin position="124"/>
        <end position="141"/>
    </location>
</feature>
<dbReference type="OrthoDB" id="5413188at2759"/>
<feature type="region of interest" description="Disordered" evidence="1">
    <location>
        <begin position="262"/>
        <end position="287"/>
    </location>
</feature>
<organism evidence="3 4">
    <name type="scientific">Trematosphaeria pertusa</name>
    <dbReference type="NCBI Taxonomy" id="390896"/>
    <lineage>
        <taxon>Eukaryota</taxon>
        <taxon>Fungi</taxon>
        <taxon>Dikarya</taxon>
        <taxon>Ascomycota</taxon>
        <taxon>Pezizomycotina</taxon>
        <taxon>Dothideomycetes</taxon>
        <taxon>Pleosporomycetidae</taxon>
        <taxon>Pleosporales</taxon>
        <taxon>Massarineae</taxon>
        <taxon>Trematosphaeriaceae</taxon>
        <taxon>Trematosphaeria</taxon>
    </lineage>
</organism>
<keyword evidence="2" id="KW-1133">Transmembrane helix</keyword>
<dbReference type="RefSeq" id="XP_033688433.1">
    <property type="nucleotide sequence ID" value="XM_033820778.1"/>
</dbReference>
<feature type="transmembrane region" description="Helical" evidence="2">
    <location>
        <begin position="368"/>
        <end position="392"/>
    </location>
</feature>
<feature type="region of interest" description="Disordered" evidence="1">
    <location>
        <begin position="1"/>
        <end position="248"/>
    </location>
</feature>
<gene>
    <name evidence="3" type="ORF">BU26DRAFT_222683</name>
</gene>
<keyword evidence="2" id="KW-0472">Membrane</keyword>
<evidence type="ECO:0000313" key="4">
    <source>
        <dbReference type="Proteomes" id="UP000800094"/>
    </source>
</evidence>
<evidence type="ECO:0000313" key="3">
    <source>
        <dbReference type="EMBL" id="KAF2253429.1"/>
    </source>
</evidence>
<feature type="compositionally biased region" description="Polar residues" evidence="1">
    <location>
        <begin position="21"/>
        <end position="41"/>
    </location>
</feature>
<reference evidence="3" key="1">
    <citation type="journal article" date="2020" name="Stud. Mycol.">
        <title>101 Dothideomycetes genomes: a test case for predicting lifestyles and emergence of pathogens.</title>
        <authorList>
            <person name="Haridas S."/>
            <person name="Albert R."/>
            <person name="Binder M."/>
            <person name="Bloem J."/>
            <person name="Labutti K."/>
            <person name="Salamov A."/>
            <person name="Andreopoulos B."/>
            <person name="Baker S."/>
            <person name="Barry K."/>
            <person name="Bills G."/>
            <person name="Bluhm B."/>
            <person name="Cannon C."/>
            <person name="Castanera R."/>
            <person name="Culley D."/>
            <person name="Daum C."/>
            <person name="Ezra D."/>
            <person name="Gonzalez J."/>
            <person name="Henrissat B."/>
            <person name="Kuo A."/>
            <person name="Liang C."/>
            <person name="Lipzen A."/>
            <person name="Lutzoni F."/>
            <person name="Magnuson J."/>
            <person name="Mondo S."/>
            <person name="Nolan M."/>
            <person name="Ohm R."/>
            <person name="Pangilinan J."/>
            <person name="Park H.-J."/>
            <person name="Ramirez L."/>
            <person name="Alfaro M."/>
            <person name="Sun H."/>
            <person name="Tritt A."/>
            <person name="Yoshinaga Y."/>
            <person name="Zwiers L.-H."/>
            <person name="Turgeon B."/>
            <person name="Goodwin S."/>
            <person name="Spatafora J."/>
            <person name="Crous P."/>
            <person name="Grigoriev I."/>
        </authorList>
    </citation>
    <scope>NUCLEOTIDE SEQUENCE</scope>
    <source>
        <strain evidence="3">CBS 122368</strain>
    </source>
</reference>
<feature type="compositionally biased region" description="Low complexity" evidence="1">
    <location>
        <begin position="334"/>
        <end position="343"/>
    </location>
</feature>
<accession>A0A6A6IT04</accession>
<dbReference type="GeneID" id="54574108"/>
<evidence type="ECO:0000256" key="2">
    <source>
        <dbReference type="SAM" id="Phobius"/>
    </source>
</evidence>
<dbReference type="EMBL" id="ML987191">
    <property type="protein sequence ID" value="KAF2253429.1"/>
    <property type="molecule type" value="Genomic_DNA"/>
</dbReference>
<feature type="compositionally biased region" description="Low complexity" evidence="1">
    <location>
        <begin position="1"/>
        <end position="20"/>
    </location>
</feature>
<dbReference type="AlphaFoldDB" id="A0A6A6IT04"/>
<feature type="compositionally biased region" description="Low complexity" evidence="1">
    <location>
        <begin position="308"/>
        <end position="326"/>
    </location>
</feature>
<dbReference type="Proteomes" id="UP000800094">
    <property type="component" value="Unassembled WGS sequence"/>
</dbReference>
<evidence type="ECO:0008006" key="5">
    <source>
        <dbReference type="Google" id="ProtNLM"/>
    </source>
</evidence>
<name>A0A6A6IT04_9PLEO</name>
<sequence length="443" mass="47146">MQHQTQHQGQQQARQTGSSAEGTAQNRSMTPTASASGPSRNQHSEESWIEIESRPSSSSLSSAADEIITTGLRVQHDSNLHRRRRRSRSTGQFRIGTGYRVTSAGGGNSSQEEYDESESESDRVMTSSNEGIGPSPLQNELPQPPRSPYSVASSETMSEREGDDEDEDDDENATAVNYPRSSRRQFEPRPNAFSHPPTQHAVRTQSGTVYTPRRPAARSSSQRHSYPQHTPFNAVSPQHQADHDEALRASLSTLLSAAAAVRGLPKPGHSRTVTSNTSGRIDPTSLRIVPESVALGEIPEDASSHQVSSGGPPTSSSPRTASSSPSEKSKRKASPPANAANRSSSKDRRAVKKARRMGPLVDDISPTLLTWVVSAGVVVLMSALSFSAGYVVGKEAGHAEAMGQIGAVGSEAGRCSKEAATGLKGAGLGLRRLRWSGGSGVRV</sequence>
<keyword evidence="2" id="KW-0812">Transmembrane</keyword>
<feature type="compositionally biased region" description="Acidic residues" evidence="1">
    <location>
        <begin position="161"/>
        <end position="172"/>
    </location>
</feature>
<protein>
    <recommendedName>
        <fullName evidence="5">REJ domain-containing protein</fullName>
    </recommendedName>
</protein>